<sequence>MLIVEPKRINGALSSLKLTSVFICEKKESRQRCTRRGNPVENDEIIHRSSRKQQEEVNRAGQREYHKKKKRDEEDLHLN</sequence>
<evidence type="ECO:0000256" key="1">
    <source>
        <dbReference type="SAM" id="MobiDB-lite"/>
    </source>
</evidence>
<feature type="compositionally biased region" description="Basic and acidic residues" evidence="1">
    <location>
        <begin position="44"/>
        <end position="64"/>
    </location>
</feature>
<evidence type="ECO:0000313" key="3">
    <source>
        <dbReference type="Proteomes" id="UP001372834"/>
    </source>
</evidence>
<feature type="region of interest" description="Disordered" evidence="1">
    <location>
        <begin position="32"/>
        <end position="79"/>
    </location>
</feature>
<evidence type="ECO:0000313" key="2">
    <source>
        <dbReference type="EMBL" id="KAK6638591.1"/>
    </source>
</evidence>
<dbReference type="Proteomes" id="UP001372834">
    <property type="component" value="Unassembled WGS sequence"/>
</dbReference>
<dbReference type="AlphaFoldDB" id="A0AAN8PBS8"/>
<accession>A0AAN8PBS8</accession>
<gene>
    <name evidence="2" type="ORF">RUM43_006858</name>
</gene>
<reference evidence="2 3" key="1">
    <citation type="submission" date="2023-10" db="EMBL/GenBank/DDBJ databases">
        <title>Genomes of two closely related lineages of the louse Polyplax serrata with different host specificities.</title>
        <authorList>
            <person name="Martinu J."/>
            <person name="Tarabai H."/>
            <person name="Stefka J."/>
            <person name="Hypsa V."/>
        </authorList>
    </citation>
    <scope>NUCLEOTIDE SEQUENCE [LARGE SCALE GENOMIC DNA]</scope>
    <source>
        <strain evidence="2">HR10_N</strain>
    </source>
</reference>
<dbReference type="EMBL" id="JAWJWE010000003">
    <property type="protein sequence ID" value="KAK6638591.1"/>
    <property type="molecule type" value="Genomic_DNA"/>
</dbReference>
<comment type="caution">
    <text evidence="2">The sequence shown here is derived from an EMBL/GenBank/DDBJ whole genome shotgun (WGS) entry which is preliminary data.</text>
</comment>
<protein>
    <submittedName>
        <fullName evidence="2">Uncharacterized protein</fullName>
    </submittedName>
</protein>
<proteinExistence type="predicted"/>
<organism evidence="2 3">
    <name type="scientific">Polyplax serrata</name>
    <name type="common">Common mouse louse</name>
    <dbReference type="NCBI Taxonomy" id="468196"/>
    <lineage>
        <taxon>Eukaryota</taxon>
        <taxon>Metazoa</taxon>
        <taxon>Ecdysozoa</taxon>
        <taxon>Arthropoda</taxon>
        <taxon>Hexapoda</taxon>
        <taxon>Insecta</taxon>
        <taxon>Pterygota</taxon>
        <taxon>Neoptera</taxon>
        <taxon>Paraneoptera</taxon>
        <taxon>Psocodea</taxon>
        <taxon>Troctomorpha</taxon>
        <taxon>Phthiraptera</taxon>
        <taxon>Anoplura</taxon>
        <taxon>Polyplacidae</taxon>
        <taxon>Polyplax</taxon>
    </lineage>
</organism>
<name>A0AAN8PBS8_POLSC</name>